<reference evidence="3 5" key="2">
    <citation type="submission" date="2024-04" db="EMBL/GenBank/DDBJ databases">
        <title>Complete genome sequence of Nguyenibacter vanlangesis HBCM-1154, a strain capable of nitrogen fixation, IAA production, and phosphorus solubilization isolated from sugarcane soil.</title>
        <authorList>
            <person name="MY HANH P."/>
        </authorList>
    </citation>
    <scope>NUCLEOTIDE SEQUENCE [LARGE SCALE GENOMIC DNA]</scope>
    <source>
        <strain evidence="3 5">HBCM 1154</strain>
    </source>
</reference>
<dbReference type="EMBL" id="JABXXP010000001">
    <property type="protein sequence ID" value="NVN09611.1"/>
    <property type="molecule type" value="Genomic_DNA"/>
</dbReference>
<dbReference type="Gene3D" id="2.30.110.10">
    <property type="entry name" value="Electron Transport, Fmn-binding Protein, Chain A"/>
    <property type="match status" value="1"/>
</dbReference>
<dbReference type="SUPFAM" id="SSF50475">
    <property type="entry name" value="FMN-binding split barrel"/>
    <property type="match status" value="1"/>
</dbReference>
<proteinExistence type="predicted"/>
<sequence length="220" mass="24328">MAEDAFYSYEPAAGHGLAHDPFNAIVGPRPIGWISSVDGGGRLNLAPYSFFNAFNYHPPIIGFSSIGWKDTVANIAETREFVWNLTTRDLVRQMNVTSAAVAKGQSEFDLARLARLPGRTVRVDRIAQSPVHFECRLTQIVQLQGADGQAVESWLVLGEVVAVHIRRDLLHDGIYDTAGAVPVLRAGRQGDYLAVERDAMFELLRPRADDDVEALLRESR</sequence>
<dbReference type="GO" id="GO:0010181">
    <property type="term" value="F:FMN binding"/>
    <property type="evidence" value="ECO:0007669"/>
    <property type="project" value="InterPro"/>
</dbReference>
<gene>
    <name evidence="3" type="ORF">AAC691_08150</name>
    <name evidence="2" type="ORF">HUK84_00310</name>
</gene>
<evidence type="ECO:0000313" key="4">
    <source>
        <dbReference type="Proteomes" id="UP000534870"/>
    </source>
</evidence>
<organism evidence="2 4">
    <name type="scientific">Nguyenibacter vanlangensis</name>
    <dbReference type="NCBI Taxonomy" id="1216886"/>
    <lineage>
        <taxon>Bacteria</taxon>
        <taxon>Pseudomonadati</taxon>
        <taxon>Pseudomonadota</taxon>
        <taxon>Alphaproteobacteria</taxon>
        <taxon>Acetobacterales</taxon>
        <taxon>Acetobacteraceae</taxon>
        <taxon>Nguyenibacter</taxon>
    </lineage>
</organism>
<dbReference type="PANTHER" id="PTHR43812">
    <property type="entry name" value="BLR2425 PROTEIN"/>
    <property type="match status" value="1"/>
</dbReference>
<dbReference type="SMART" id="SM00903">
    <property type="entry name" value="Flavin_Reduct"/>
    <property type="match status" value="1"/>
</dbReference>
<evidence type="ECO:0000313" key="2">
    <source>
        <dbReference type="EMBL" id="NVN09611.1"/>
    </source>
</evidence>
<accession>A0A7Y7M5H4</accession>
<dbReference type="AlphaFoldDB" id="A0A7Y7M5H4"/>
<dbReference type="InterPro" id="IPR002563">
    <property type="entry name" value="Flavin_Rdtase-like_dom"/>
</dbReference>
<keyword evidence="3" id="KW-0560">Oxidoreductase</keyword>
<name>A0A7Y7M5H4_9PROT</name>
<dbReference type="EC" id="1.5.1.-" evidence="3"/>
<keyword evidence="5" id="KW-1185">Reference proteome</keyword>
<dbReference type="PANTHER" id="PTHR43812:SF2">
    <property type="entry name" value="FLAVIN REDUCTASE LIKE DOMAIN-CONTAINING PROTEIN"/>
    <property type="match status" value="1"/>
</dbReference>
<feature type="domain" description="Flavin reductase like" evidence="1">
    <location>
        <begin position="26"/>
        <end position="177"/>
    </location>
</feature>
<dbReference type="Pfam" id="PF01613">
    <property type="entry name" value="Flavin_Reduct"/>
    <property type="match status" value="1"/>
</dbReference>
<dbReference type="InterPro" id="IPR012349">
    <property type="entry name" value="Split_barrel_FMN-bd"/>
</dbReference>
<dbReference type="GO" id="GO:0016646">
    <property type="term" value="F:oxidoreductase activity, acting on the CH-NH group of donors, NAD or NADP as acceptor"/>
    <property type="evidence" value="ECO:0007669"/>
    <property type="project" value="UniProtKB-ARBA"/>
</dbReference>
<dbReference type="Proteomes" id="UP000534870">
    <property type="component" value="Unassembled WGS sequence"/>
</dbReference>
<dbReference type="RefSeq" id="WP_176638407.1">
    <property type="nucleotide sequence ID" value="NZ_CP152276.1"/>
</dbReference>
<evidence type="ECO:0000313" key="5">
    <source>
        <dbReference type="Proteomes" id="UP001449795"/>
    </source>
</evidence>
<evidence type="ECO:0000313" key="3">
    <source>
        <dbReference type="EMBL" id="XAE44390.1"/>
    </source>
</evidence>
<protein>
    <submittedName>
        <fullName evidence="2">Flavin reductase family protein</fullName>
        <ecNumber evidence="3">1.5.1.-</ecNumber>
    </submittedName>
</protein>
<evidence type="ECO:0000259" key="1">
    <source>
        <dbReference type="SMART" id="SM00903"/>
    </source>
</evidence>
<dbReference type="Proteomes" id="UP001449795">
    <property type="component" value="Chromosome"/>
</dbReference>
<reference evidence="2 4" key="1">
    <citation type="submission" date="2020-06" db="EMBL/GenBank/DDBJ databases">
        <title>Description of novel acetic acid bacteria.</title>
        <authorList>
            <person name="Sombolestani A."/>
        </authorList>
    </citation>
    <scope>NUCLEOTIDE SEQUENCE [LARGE SCALE GENOMIC DNA]</scope>
    <source>
        <strain evidence="2 4">LMG 31431</strain>
    </source>
</reference>
<dbReference type="EMBL" id="CP152276">
    <property type="protein sequence ID" value="XAE44390.1"/>
    <property type="molecule type" value="Genomic_DNA"/>
</dbReference>